<feature type="transmembrane region" description="Helical" evidence="8">
    <location>
        <begin position="78"/>
        <end position="100"/>
    </location>
</feature>
<feature type="transmembrane region" description="Helical" evidence="8">
    <location>
        <begin position="455"/>
        <end position="477"/>
    </location>
</feature>
<keyword evidence="3 8" id="KW-0812">Transmembrane</keyword>
<comment type="subcellular location">
    <subcellularLocation>
        <location evidence="1">Membrane</location>
        <topology evidence="1">Multi-pass membrane protein</topology>
    </subcellularLocation>
</comment>
<evidence type="ECO:0000256" key="5">
    <source>
        <dbReference type="ARBA" id="ARBA00022989"/>
    </source>
</evidence>
<proteinExistence type="predicted"/>
<dbReference type="Pfam" id="PF13520">
    <property type="entry name" value="AA_permease_2"/>
    <property type="match status" value="1"/>
</dbReference>
<dbReference type="InterPro" id="IPR002293">
    <property type="entry name" value="AA/rel_permease1"/>
</dbReference>
<organism evidence="9 10">
    <name type="scientific">Diaporthe australafricana</name>
    <dbReference type="NCBI Taxonomy" id="127596"/>
    <lineage>
        <taxon>Eukaryota</taxon>
        <taxon>Fungi</taxon>
        <taxon>Dikarya</taxon>
        <taxon>Ascomycota</taxon>
        <taxon>Pezizomycotina</taxon>
        <taxon>Sordariomycetes</taxon>
        <taxon>Sordariomycetidae</taxon>
        <taxon>Diaporthales</taxon>
        <taxon>Diaporthaceae</taxon>
        <taxon>Diaporthe</taxon>
    </lineage>
</organism>
<evidence type="ECO:0000256" key="7">
    <source>
        <dbReference type="SAM" id="MobiDB-lite"/>
    </source>
</evidence>
<dbReference type="PANTHER" id="PTHR45649">
    <property type="entry name" value="AMINO-ACID PERMEASE BAT1"/>
    <property type="match status" value="1"/>
</dbReference>
<feature type="transmembrane region" description="Helical" evidence="8">
    <location>
        <begin position="174"/>
        <end position="192"/>
    </location>
</feature>
<keyword evidence="10" id="KW-1185">Reference proteome</keyword>
<gene>
    <name evidence="9" type="primary">TPO5</name>
    <name evidence="9" type="ORF">Daus18300_002221</name>
</gene>
<name>A0ABR3XPF5_9PEZI</name>
<dbReference type="PANTHER" id="PTHR45649:SF9">
    <property type="entry name" value="AMINO-ACID PERMEASE 2"/>
    <property type="match status" value="1"/>
</dbReference>
<feature type="transmembrane region" description="Helical" evidence="8">
    <location>
        <begin position="489"/>
        <end position="508"/>
    </location>
</feature>
<feature type="transmembrane region" description="Helical" evidence="8">
    <location>
        <begin position="342"/>
        <end position="363"/>
    </location>
</feature>
<feature type="transmembrane region" description="Helical" evidence="8">
    <location>
        <begin position="47"/>
        <end position="66"/>
    </location>
</feature>
<sequence length="553" mass="60068">MADSRDKISAGAVVGPPEPAHEKVVDASDADMALAAMGYKPVFKREFGLWSAFSFALSISGLYGTVMTTYSYPLYAGGAASAVWCWLIAGIGAMCLALSISEVASAYPTSGAMYFTIKYLAPEKYVPVIAWVDGWLNLIGQICGSASSSYGASQMLLAAVAIGSDFTYSPTQGHIIGVMAALSIFHALVNCLNTAWLSKIASTYAVIHIAVLFSCCIALLVLQKDKNTASYVFTEVQPDSGWNPPGFSFLFGFLSVAWVMTDYDAAAHIAEETKNPAVTVPTAISSALGFTYVVGWLFTIVLAFCMGPLDLTSDDPSKNILASAIEQPVVQIYYNVMGKKPAIFFAVSAFIIMNFVCITALQAGSRTIWAFSRDEMLPGSRVWYKIWGRTDTPVLAVWLYTLICILINLIGLGSYITISAIFNLCAIALDWSYCIPILCKLLFNKFERGPWHLGPASFFVNIWACSWTAFVSVIFLFPTVRPVAADTMNYAVVILAFVLLFSLAYWFIAGKKYYVGPRTEAHVVDGMIIKDASESELRDGEKNVNTTQGVAVH</sequence>
<feature type="region of interest" description="Disordered" evidence="7">
    <location>
        <begin position="1"/>
        <end position="20"/>
    </location>
</feature>
<dbReference type="Proteomes" id="UP001583177">
    <property type="component" value="Unassembled WGS sequence"/>
</dbReference>
<keyword evidence="4" id="KW-0029">Amino-acid transport</keyword>
<evidence type="ECO:0000256" key="3">
    <source>
        <dbReference type="ARBA" id="ARBA00022692"/>
    </source>
</evidence>
<evidence type="ECO:0000256" key="1">
    <source>
        <dbReference type="ARBA" id="ARBA00004141"/>
    </source>
</evidence>
<evidence type="ECO:0000256" key="2">
    <source>
        <dbReference type="ARBA" id="ARBA00022448"/>
    </source>
</evidence>
<reference evidence="9 10" key="1">
    <citation type="journal article" date="2024" name="IMA Fungus">
        <title>IMA Genome - F19 : A genome assembly and annotation guide to empower mycologists, including annotated draft genome sequences of Ceratocystis pirilliformis, Diaporthe australafricana, Fusarium ophioides, Paecilomyces lecythidis, and Sporothrix stenoceras.</title>
        <authorList>
            <person name="Aylward J."/>
            <person name="Wilson A.M."/>
            <person name="Visagie C.M."/>
            <person name="Spraker J."/>
            <person name="Barnes I."/>
            <person name="Buitendag C."/>
            <person name="Ceriani C."/>
            <person name="Del Mar Angel L."/>
            <person name="du Plessis D."/>
            <person name="Fuchs T."/>
            <person name="Gasser K."/>
            <person name="Kramer D."/>
            <person name="Li W."/>
            <person name="Munsamy K."/>
            <person name="Piso A."/>
            <person name="Price J.L."/>
            <person name="Sonnekus B."/>
            <person name="Thomas C."/>
            <person name="van der Nest A."/>
            <person name="van Dijk A."/>
            <person name="van Heerden A."/>
            <person name="van Vuuren N."/>
            <person name="Yilmaz N."/>
            <person name="Duong T.A."/>
            <person name="van der Merwe N.A."/>
            <person name="Wingfield M.J."/>
            <person name="Wingfield B.D."/>
        </authorList>
    </citation>
    <scope>NUCLEOTIDE SEQUENCE [LARGE SCALE GENOMIC DNA]</scope>
    <source>
        <strain evidence="9 10">CMW 18300</strain>
    </source>
</reference>
<evidence type="ECO:0000313" key="9">
    <source>
        <dbReference type="EMBL" id="KAL1877868.1"/>
    </source>
</evidence>
<feature type="transmembrane region" description="Helical" evidence="8">
    <location>
        <begin position="282"/>
        <end position="309"/>
    </location>
</feature>
<feature type="transmembrane region" description="Helical" evidence="8">
    <location>
        <begin position="421"/>
        <end position="443"/>
    </location>
</feature>
<accession>A0ABR3XPF5</accession>
<protein>
    <submittedName>
        <fullName evidence="9">Polyamine transporter tpo5</fullName>
    </submittedName>
</protein>
<keyword evidence="2" id="KW-0813">Transport</keyword>
<feature type="transmembrane region" description="Helical" evidence="8">
    <location>
        <begin position="394"/>
        <end position="415"/>
    </location>
</feature>
<dbReference type="PIRSF" id="PIRSF006060">
    <property type="entry name" value="AA_transporter"/>
    <property type="match status" value="1"/>
</dbReference>
<evidence type="ECO:0000256" key="4">
    <source>
        <dbReference type="ARBA" id="ARBA00022970"/>
    </source>
</evidence>
<keyword evidence="5 8" id="KW-1133">Transmembrane helix</keyword>
<dbReference type="Gene3D" id="1.20.1740.10">
    <property type="entry name" value="Amino acid/polyamine transporter I"/>
    <property type="match status" value="1"/>
</dbReference>
<evidence type="ECO:0000256" key="6">
    <source>
        <dbReference type="ARBA" id="ARBA00023136"/>
    </source>
</evidence>
<evidence type="ECO:0000256" key="8">
    <source>
        <dbReference type="SAM" id="Phobius"/>
    </source>
</evidence>
<dbReference type="InterPro" id="IPR004756">
    <property type="entry name" value="AA_permease"/>
</dbReference>
<feature type="transmembrane region" description="Helical" evidence="8">
    <location>
        <begin position="204"/>
        <end position="222"/>
    </location>
</feature>
<dbReference type="EMBL" id="JAWRVE010000013">
    <property type="protein sequence ID" value="KAL1877868.1"/>
    <property type="molecule type" value="Genomic_DNA"/>
</dbReference>
<comment type="caution">
    <text evidence="9">The sequence shown here is derived from an EMBL/GenBank/DDBJ whole genome shotgun (WGS) entry which is preliminary data.</text>
</comment>
<dbReference type="NCBIfam" id="TIGR00907">
    <property type="entry name" value="2A0304"/>
    <property type="match status" value="1"/>
</dbReference>
<evidence type="ECO:0000313" key="10">
    <source>
        <dbReference type="Proteomes" id="UP001583177"/>
    </source>
</evidence>
<keyword evidence="6 8" id="KW-0472">Membrane</keyword>